<keyword evidence="3" id="KW-1185">Reference proteome</keyword>
<feature type="compositionally biased region" description="Polar residues" evidence="1">
    <location>
        <begin position="129"/>
        <end position="140"/>
    </location>
</feature>
<feature type="compositionally biased region" description="Low complexity" evidence="1">
    <location>
        <begin position="23"/>
        <end position="33"/>
    </location>
</feature>
<gene>
    <name evidence="2" type="ORF">PYCCODRAFT_1266067</name>
</gene>
<feature type="compositionally biased region" description="Polar residues" evidence="1">
    <location>
        <begin position="42"/>
        <end position="52"/>
    </location>
</feature>
<evidence type="ECO:0000313" key="3">
    <source>
        <dbReference type="Proteomes" id="UP000193067"/>
    </source>
</evidence>
<evidence type="ECO:0000256" key="1">
    <source>
        <dbReference type="SAM" id="MobiDB-lite"/>
    </source>
</evidence>
<feature type="compositionally biased region" description="Polar residues" evidence="1">
    <location>
        <begin position="69"/>
        <end position="80"/>
    </location>
</feature>
<dbReference type="Proteomes" id="UP000193067">
    <property type="component" value="Unassembled WGS sequence"/>
</dbReference>
<protein>
    <submittedName>
        <fullName evidence="2">Uncharacterized protein</fullName>
    </submittedName>
</protein>
<dbReference type="AlphaFoldDB" id="A0A1Y2I5Z8"/>
<accession>A0A1Y2I5Z8</accession>
<feature type="region of interest" description="Disordered" evidence="1">
    <location>
        <begin position="1"/>
        <end position="146"/>
    </location>
</feature>
<name>A0A1Y2I5Z8_TRAC3</name>
<evidence type="ECO:0000313" key="2">
    <source>
        <dbReference type="EMBL" id="OSC96574.1"/>
    </source>
</evidence>
<sequence>MRPLSVCQASLSRISRSEPPPAAVLSSAPLKSSQPGYHILNHSESPPTQLRLSSHEHHGRTLTARDALQPQQLTSTTANLPVSAATRRRRGGRAPASLLLSTRSGRHNVHSSALRRPSHRPSTPRHVHMTSSSRAAQEQRCTSRKPVKATVYYREIHSEA</sequence>
<feature type="compositionally biased region" description="Basic residues" evidence="1">
    <location>
        <begin position="116"/>
        <end position="128"/>
    </location>
</feature>
<proteinExistence type="predicted"/>
<organism evidence="2 3">
    <name type="scientific">Trametes coccinea (strain BRFM310)</name>
    <name type="common">Pycnoporus coccineus</name>
    <dbReference type="NCBI Taxonomy" id="1353009"/>
    <lineage>
        <taxon>Eukaryota</taxon>
        <taxon>Fungi</taxon>
        <taxon>Dikarya</taxon>
        <taxon>Basidiomycota</taxon>
        <taxon>Agaricomycotina</taxon>
        <taxon>Agaricomycetes</taxon>
        <taxon>Polyporales</taxon>
        <taxon>Polyporaceae</taxon>
        <taxon>Trametes</taxon>
    </lineage>
</organism>
<reference evidence="2 3" key="1">
    <citation type="journal article" date="2015" name="Biotechnol. Biofuels">
        <title>Enhanced degradation of softwood versus hardwood by the white-rot fungus Pycnoporus coccineus.</title>
        <authorList>
            <person name="Couturier M."/>
            <person name="Navarro D."/>
            <person name="Chevret D."/>
            <person name="Henrissat B."/>
            <person name="Piumi F."/>
            <person name="Ruiz-Duenas F.J."/>
            <person name="Martinez A.T."/>
            <person name="Grigoriev I.V."/>
            <person name="Riley R."/>
            <person name="Lipzen A."/>
            <person name="Berrin J.G."/>
            <person name="Master E.R."/>
            <person name="Rosso M.N."/>
        </authorList>
    </citation>
    <scope>NUCLEOTIDE SEQUENCE [LARGE SCALE GENOMIC DNA]</scope>
    <source>
        <strain evidence="2 3">BRFM310</strain>
    </source>
</reference>
<dbReference type="EMBL" id="KZ084174">
    <property type="protein sequence ID" value="OSC96574.1"/>
    <property type="molecule type" value="Genomic_DNA"/>
</dbReference>